<evidence type="ECO:0000313" key="2">
    <source>
        <dbReference type="EMBL" id="TQL17911.1"/>
    </source>
</evidence>
<dbReference type="InterPro" id="IPR017850">
    <property type="entry name" value="Alkaline_phosphatase_core_sf"/>
</dbReference>
<keyword evidence="1" id="KW-0732">Signal</keyword>
<dbReference type="EMBL" id="VFOF01000001">
    <property type="protein sequence ID" value="TQL17911.1"/>
    <property type="molecule type" value="Genomic_DNA"/>
</dbReference>
<name>A0A542W2V5_ZYMMB</name>
<dbReference type="InterPro" id="IPR002591">
    <property type="entry name" value="Phosphodiest/P_Trfase"/>
</dbReference>
<dbReference type="CDD" id="cd16018">
    <property type="entry name" value="Enpp"/>
    <property type="match status" value="1"/>
</dbReference>
<sequence length="431" mass="47184">MSAGYKAAKKRKPLLSSVLSLLLGFAGLSGGAHEAATAATAQKTAQSKTPLILISIDGFRADYLDRGLTPNLLSLAKNGSYAKVMHPSFPSITFPNHYTLVTGLYPDHHGIVGNNMDDSSITPDSHFKMSDPEAVVDRRWWDEGEPLWVTAEKQGVVSATMFWPGSESDIHGVRPEMWRRYDTHVSFPERVDQVFSWLAYPAAHRPQFITLYFENVDHAGHLYGPDSKEVNENLVKVDQAIGQLVQGLKQRGVKANLVIVSDHGMAATSPDRVIALNKIVDSGAYRVITGGPYAGIEPTAGHNVNDLAPLFAHHDHMQCWPKHEIPARLHYGQNPRVPAVICMADVGWSIIGNESMAAHLTKGSHGYDNETPEMGALFIANGPAFQKHKVIDSMNNVDIQPLVAQVLKLKAPKGDSNLTAADIDQRYLAHK</sequence>
<dbReference type="Gene3D" id="3.40.720.10">
    <property type="entry name" value="Alkaline Phosphatase, subunit A"/>
    <property type="match status" value="1"/>
</dbReference>
<dbReference type="Pfam" id="PF01663">
    <property type="entry name" value="Phosphodiest"/>
    <property type="match status" value="1"/>
</dbReference>
<organism evidence="2 3">
    <name type="scientific">Zymomonas mobilis</name>
    <dbReference type="NCBI Taxonomy" id="542"/>
    <lineage>
        <taxon>Bacteria</taxon>
        <taxon>Pseudomonadati</taxon>
        <taxon>Pseudomonadota</taxon>
        <taxon>Alphaproteobacteria</taxon>
        <taxon>Sphingomonadales</taxon>
        <taxon>Zymomonadaceae</taxon>
        <taxon>Zymomonas</taxon>
    </lineage>
</organism>
<dbReference type="AlphaFoldDB" id="A0A542W2V5"/>
<reference evidence="2 3" key="1">
    <citation type="submission" date="2019-06" db="EMBL/GenBank/DDBJ databases">
        <title>Genome sequencing of Zymomonas mobilis strains for genetic engineering and biofuel applications.</title>
        <authorList>
            <person name="Teravest M."/>
        </authorList>
    </citation>
    <scope>NUCLEOTIDE SEQUENCE [LARGE SCALE GENOMIC DNA]</scope>
    <source>
        <strain evidence="2 3">AN0101</strain>
    </source>
</reference>
<dbReference type="RefSeq" id="WP_141920363.1">
    <property type="nucleotide sequence ID" value="NZ_VFOF01000001.1"/>
</dbReference>
<dbReference type="SUPFAM" id="SSF53649">
    <property type="entry name" value="Alkaline phosphatase-like"/>
    <property type="match status" value="1"/>
</dbReference>
<dbReference type="GO" id="GO:0016787">
    <property type="term" value="F:hydrolase activity"/>
    <property type="evidence" value="ECO:0007669"/>
    <property type="project" value="UniProtKB-ARBA"/>
</dbReference>
<comment type="caution">
    <text evidence="2">The sequence shown here is derived from an EMBL/GenBank/DDBJ whole genome shotgun (WGS) entry which is preliminary data.</text>
</comment>
<dbReference type="PANTHER" id="PTHR10151:SF120">
    <property type="entry name" value="BIS(5'-ADENOSYL)-TRIPHOSPHATASE"/>
    <property type="match status" value="1"/>
</dbReference>
<dbReference type="Gene3D" id="3.30.1360.180">
    <property type="match status" value="1"/>
</dbReference>
<protein>
    <submittedName>
        <fullName evidence="2">Putative AlkP superfamily pyrophosphatase or phosphodiesterase</fullName>
    </submittedName>
</protein>
<dbReference type="OrthoDB" id="9771966at2"/>
<feature type="chain" id="PRO_5021889472" evidence="1">
    <location>
        <begin position="35"/>
        <end position="431"/>
    </location>
</feature>
<dbReference type="PANTHER" id="PTHR10151">
    <property type="entry name" value="ECTONUCLEOTIDE PYROPHOSPHATASE/PHOSPHODIESTERASE"/>
    <property type="match status" value="1"/>
</dbReference>
<dbReference type="Proteomes" id="UP000316887">
    <property type="component" value="Unassembled WGS sequence"/>
</dbReference>
<evidence type="ECO:0000256" key="1">
    <source>
        <dbReference type="SAM" id="SignalP"/>
    </source>
</evidence>
<evidence type="ECO:0000313" key="3">
    <source>
        <dbReference type="Proteomes" id="UP000316887"/>
    </source>
</evidence>
<feature type="signal peptide" evidence="1">
    <location>
        <begin position="1"/>
        <end position="34"/>
    </location>
</feature>
<accession>A0A542W2V5</accession>
<gene>
    <name evidence="2" type="ORF">FBY58_1524</name>
</gene>
<proteinExistence type="predicted"/>